<evidence type="ECO:0000256" key="3">
    <source>
        <dbReference type="ARBA" id="ARBA00022576"/>
    </source>
</evidence>
<comment type="pathway">
    <text evidence="2 9">Cofactor biosynthesis; biotin biosynthesis; 7,8-diaminononanoate from 8-amino-7-oxononanoate (SAM route): step 1/1.</text>
</comment>
<proteinExistence type="inferred from homology"/>
<feature type="binding site" evidence="9">
    <location>
        <position position="413"/>
    </location>
    <ligand>
        <name>substrate</name>
    </ligand>
</feature>
<evidence type="ECO:0000256" key="7">
    <source>
        <dbReference type="ARBA" id="ARBA00022898"/>
    </source>
</evidence>
<dbReference type="PANTHER" id="PTHR42684:SF3">
    <property type="entry name" value="ADENOSYLMETHIONINE-8-AMINO-7-OXONONANOATE AMINOTRANSFERASE"/>
    <property type="match status" value="1"/>
</dbReference>
<feature type="binding site" evidence="9">
    <location>
        <begin position="323"/>
        <end position="324"/>
    </location>
    <ligand>
        <name>pyridoxal 5'-phosphate</name>
        <dbReference type="ChEBI" id="CHEBI:597326"/>
    </ligand>
</feature>
<comment type="catalytic activity">
    <reaction evidence="8 9">
        <text>(8S)-8-amino-7-oxononanoate + S-adenosyl-L-methionine = S-adenosyl-4-methylsulfanyl-2-oxobutanoate + (7R,8S)-7,8-diammoniononanoate</text>
        <dbReference type="Rhea" id="RHEA:16861"/>
        <dbReference type="ChEBI" id="CHEBI:16490"/>
        <dbReference type="ChEBI" id="CHEBI:59789"/>
        <dbReference type="ChEBI" id="CHEBI:149468"/>
        <dbReference type="ChEBI" id="CHEBI:149469"/>
        <dbReference type="EC" id="2.6.1.62"/>
    </reaction>
</comment>
<dbReference type="SUPFAM" id="SSF53383">
    <property type="entry name" value="PLP-dependent transferases"/>
    <property type="match status" value="1"/>
</dbReference>
<evidence type="ECO:0000313" key="10">
    <source>
        <dbReference type="EMBL" id="AEV32362.1"/>
    </source>
</evidence>
<dbReference type="InterPro" id="IPR015424">
    <property type="entry name" value="PyrdxlP-dep_Trfase"/>
</dbReference>
<dbReference type="InterPro" id="IPR005814">
    <property type="entry name" value="Aminotrans_3"/>
</dbReference>
<gene>
    <name evidence="9" type="primary">bioA</name>
    <name evidence="10" type="ordered locus">Oweho_1365</name>
</gene>
<dbReference type="GO" id="GO:0005737">
    <property type="term" value="C:cytoplasm"/>
    <property type="evidence" value="ECO:0007669"/>
    <property type="project" value="UniProtKB-SubCell"/>
</dbReference>
<feature type="binding site" evidence="9">
    <location>
        <begin position="133"/>
        <end position="134"/>
    </location>
    <ligand>
        <name>pyridoxal 5'-phosphate</name>
        <dbReference type="ChEBI" id="CHEBI:597326"/>
    </ligand>
</feature>
<dbReference type="AlphaFoldDB" id="G8R7K9"/>
<feature type="binding site" evidence="9">
    <location>
        <position position="166"/>
    </location>
    <ligand>
        <name>substrate</name>
    </ligand>
</feature>
<evidence type="ECO:0000313" key="11">
    <source>
        <dbReference type="Proteomes" id="UP000005631"/>
    </source>
</evidence>
<reference evidence="10 11" key="1">
    <citation type="journal article" date="2012" name="Stand. Genomic Sci.">
        <title>Genome sequence of the orange-pigmented seawater bacterium Owenweeksia hongkongensis type strain (UST20020801(T)).</title>
        <authorList>
            <person name="Riedel T."/>
            <person name="Held B."/>
            <person name="Nolan M."/>
            <person name="Lucas S."/>
            <person name="Lapidus A."/>
            <person name="Tice H."/>
            <person name="Del Rio T.G."/>
            <person name="Cheng J.F."/>
            <person name="Han C."/>
            <person name="Tapia R."/>
            <person name="Goodwin L.A."/>
            <person name="Pitluck S."/>
            <person name="Liolios K."/>
            <person name="Mavromatis K."/>
            <person name="Pagani I."/>
            <person name="Ivanova N."/>
            <person name="Mikhailova N."/>
            <person name="Pati A."/>
            <person name="Chen A."/>
            <person name="Palaniappan K."/>
            <person name="Rohde M."/>
            <person name="Tindall B.J."/>
            <person name="Detter J.C."/>
            <person name="Goker M."/>
            <person name="Woyke T."/>
            <person name="Bristow J."/>
            <person name="Eisen J.A."/>
            <person name="Markowitz V."/>
            <person name="Hugenholtz P."/>
            <person name="Klenk H.P."/>
            <person name="Kyrpides N.C."/>
        </authorList>
    </citation>
    <scope>NUCLEOTIDE SEQUENCE</scope>
    <source>
        <strain evidence="11">DSM 17368 / JCM 12287 / NRRL B-23963</strain>
    </source>
</reference>
<comment type="function">
    <text evidence="9">Catalyzes the transfer of the alpha-amino group from S-adenosyl-L-methionine (SAM) to 7-keto-8-aminopelargonic acid (KAPA) to form 7,8-diaminopelargonic acid (DAPA). It is the only aminotransferase known to utilize SAM as an amino donor.</text>
</comment>
<dbReference type="Proteomes" id="UP000005631">
    <property type="component" value="Chromosome"/>
</dbReference>
<dbReference type="EC" id="2.6.1.62" evidence="9"/>
<sequence length="449" mass="49624">MADGLKNLDLDEMLSNHVLPENESSISALDQKHQWHPYTQMKDFGSHIPVVEAKGSSLILENGNTIIDAISSWWVNTYGHGHPHIQEAIYKQIGKLDHVLFAGFTHPAAIKLADKLLPLLPGNFSRLFFSDNGSTSVEVAMKMALQYFYNKGNKKRRVLLAFENAYHGDTFGAMATGGLGVFNSAFADMLPTVVRIPIPEKGKENEALKALDQIDLEEVCGFIYEPLVQGAAGMQFYEATALDPILKKIKDAGAFLIADEVMTGFGRLETMFASEQTKIKPDIMCLSKGLTAGVLPMGLTVATEEVYRGFYDDDKSKALMHGHSFTANPVGCAAAIAGLELWESDEIQEQRSSLMARQKAFAEKLSAHPMATNIRVKGTLLALDVRSDETSNYHHGLRDELYGYFIENGVLIRPLGNVIYVLPPYTITKAELEKVHQTIINCLDKIQKT</sequence>
<evidence type="ECO:0000256" key="8">
    <source>
        <dbReference type="ARBA" id="ARBA00048449"/>
    </source>
</evidence>
<dbReference type="RefSeq" id="WP_014201718.1">
    <property type="nucleotide sequence ID" value="NC_016599.1"/>
</dbReference>
<feature type="site" description="Participates in the substrate recognition with KAPA and in a stacking interaction with the adenine ring of SAM" evidence="9">
    <location>
        <position position="38"/>
    </location>
</feature>
<dbReference type="NCBIfam" id="NF004624">
    <property type="entry name" value="PRK05964.1"/>
    <property type="match status" value="1"/>
</dbReference>
<keyword evidence="6 9" id="KW-0093">Biotin biosynthesis</keyword>
<dbReference type="GO" id="GO:0030170">
    <property type="term" value="F:pyridoxal phosphate binding"/>
    <property type="evidence" value="ECO:0007669"/>
    <property type="project" value="UniProtKB-UniRule"/>
</dbReference>
<evidence type="ECO:0000256" key="1">
    <source>
        <dbReference type="ARBA" id="ARBA00001933"/>
    </source>
</evidence>
<dbReference type="Pfam" id="PF00202">
    <property type="entry name" value="Aminotran_3"/>
    <property type="match status" value="1"/>
</dbReference>
<dbReference type="InterPro" id="IPR049704">
    <property type="entry name" value="Aminotrans_3_PPA_site"/>
</dbReference>
<dbReference type="EMBL" id="CP003156">
    <property type="protein sequence ID" value="AEV32362.1"/>
    <property type="molecule type" value="Genomic_DNA"/>
</dbReference>
<dbReference type="GO" id="GO:0004141">
    <property type="term" value="F:dethiobiotin synthase activity"/>
    <property type="evidence" value="ECO:0007669"/>
    <property type="project" value="TreeGrafter"/>
</dbReference>
<keyword evidence="9" id="KW-0963">Cytoplasm</keyword>
<dbReference type="Gene3D" id="3.40.640.10">
    <property type="entry name" value="Type I PLP-dependent aspartate aminotransferase-like (Major domain)"/>
    <property type="match status" value="1"/>
</dbReference>
<keyword evidence="7 9" id="KW-0663">Pyridoxal phosphate</keyword>
<comment type="cofactor">
    <cofactor evidence="1 9">
        <name>pyridoxal 5'-phosphate</name>
        <dbReference type="ChEBI" id="CHEBI:597326"/>
    </cofactor>
</comment>
<evidence type="ECO:0000256" key="6">
    <source>
        <dbReference type="ARBA" id="ARBA00022756"/>
    </source>
</evidence>
<dbReference type="NCBIfam" id="TIGR00508">
    <property type="entry name" value="bioA"/>
    <property type="match status" value="1"/>
</dbReference>
<protein>
    <recommendedName>
        <fullName evidence="9">Adenosylmethionine-8-amino-7-oxononanoate aminotransferase</fullName>
        <ecNumber evidence="9">2.6.1.62</ecNumber>
    </recommendedName>
    <alternativeName>
        <fullName evidence="9">7,8-diamino-pelargonic acid aminotransferase</fullName>
        <shortName evidence="9">DAPA AT</shortName>
        <shortName evidence="9">DAPA aminotransferase</shortName>
    </alternativeName>
    <alternativeName>
        <fullName evidence="9">7,8-diaminononanoate synthase</fullName>
        <shortName evidence="9">DANS</shortName>
    </alternativeName>
    <alternativeName>
        <fullName evidence="9">Diaminopelargonic acid synthase</fullName>
    </alternativeName>
</protein>
<dbReference type="KEGG" id="oho:Oweho_1365"/>
<dbReference type="eggNOG" id="COG0161">
    <property type="taxonomic scope" value="Bacteria"/>
</dbReference>
<organism evidence="10 11">
    <name type="scientific">Owenweeksia hongkongensis (strain DSM 17368 / CIP 108786 / JCM 12287 / NRRL B-23963 / UST20020801)</name>
    <dbReference type="NCBI Taxonomy" id="926562"/>
    <lineage>
        <taxon>Bacteria</taxon>
        <taxon>Pseudomonadati</taxon>
        <taxon>Bacteroidota</taxon>
        <taxon>Flavobacteriia</taxon>
        <taxon>Flavobacteriales</taxon>
        <taxon>Owenweeksiaceae</taxon>
        <taxon>Owenweeksia</taxon>
    </lineage>
</organism>
<evidence type="ECO:0000256" key="9">
    <source>
        <dbReference type="HAMAP-Rule" id="MF_00834"/>
    </source>
</evidence>
<feature type="binding site" evidence="9">
    <location>
        <position position="259"/>
    </location>
    <ligand>
        <name>pyridoxal 5'-phosphate</name>
        <dbReference type="ChEBI" id="CHEBI:597326"/>
    </ligand>
</feature>
<dbReference type="InterPro" id="IPR005815">
    <property type="entry name" value="BioA"/>
</dbReference>
<accession>G8R7K9</accession>
<dbReference type="PATRIC" id="fig|926562.3.peg.1374"/>
<dbReference type="CDD" id="cd00610">
    <property type="entry name" value="OAT_like"/>
    <property type="match status" value="1"/>
</dbReference>
<comment type="subcellular location">
    <subcellularLocation>
        <location evidence="9">Cytoplasm</location>
    </subcellularLocation>
</comment>
<keyword evidence="5 9" id="KW-0949">S-adenosyl-L-methionine</keyword>
<dbReference type="InterPro" id="IPR015421">
    <property type="entry name" value="PyrdxlP-dep_Trfase_major"/>
</dbReference>
<dbReference type="Gene3D" id="3.90.1150.10">
    <property type="entry name" value="Aspartate Aminotransferase, domain 1"/>
    <property type="match status" value="1"/>
</dbReference>
<dbReference type="GO" id="GO:0051537">
    <property type="term" value="F:2 iron, 2 sulfur cluster binding"/>
    <property type="evidence" value="ECO:0007669"/>
    <property type="project" value="UniProtKB-KW"/>
</dbReference>
<feature type="binding site" evidence="9">
    <location>
        <position position="73"/>
    </location>
    <ligand>
        <name>substrate</name>
    </ligand>
</feature>
<dbReference type="HOGENOM" id="CLU_016922_4_3_10"/>
<comment type="similarity">
    <text evidence="9">Belongs to the class-III pyridoxal-phosphate-dependent aminotransferase family. BioA subfamily.</text>
</comment>
<name>G8R7K9_OWEHD</name>
<feature type="binding site" evidence="9">
    <location>
        <position position="288"/>
    </location>
    <ligand>
        <name>substrate</name>
    </ligand>
</feature>
<dbReference type="GO" id="GO:0004015">
    <property type="term" value="F:adenosylmethionine-8-amino-7-oxononanoate transaminase activity"/>
    <property type="evidence" value="ECO:0007669"/>
    <property type="project" value="UniProtKB-UniRule"/>
</dbReference>
<dbReference type="PROSITE" id="PS00600">
    <property type="entry name" value="AA_TRANSFER_CLASS_3"/>
    <property type="match status" value="1"/>
</dbReference>
<dbReference type="InterPro" id="IPR015422">
    <property type="entry name" value="PyrdxlP-dep_Trfase_small"/>
</dbReference>
<evidence type="ECO:0000256" key="2">
    <source>
        <dbReference type="ARBA" id="ARBA00005063"/>
    </source>
</evidence>
<feature type="binding site" evidence="9">
    <location>
        <position position="322"/>
    </location>
    <ligand>
        <name>substrate</name>
    </ligand>
</feature>
<dbReference type="STRING" id="926562.Oweho_1365"/>
<keyword evidence="3 9" id="KW-0032">Aminotransferase</keyword>
<keyword evidence="11" id="KW-1185">Reference proteome</keyword>
<dbReference type="GO" id="GO:0009102">
    <property type="term" value="P:biotin biosynthetic process"/>
    <property type="evidence" value="ECO:0007669"/>
    <property type="project" value="UniProtKB-UniRule"/>
</dbReference>
<feature type="modified residue" description="N6-(pyridoxal phosphate)lysine" evidence="9">
    <location>
        <position position="288"/>
    </location>
</feature>
<keyword evidence="4 9" id="KW-0808">Transferase</keyword>
<dbReference type="UniPathway" id="UPA00078">
    <property type="reaction ID" value="UER00160"/>
</dbReference>
<dbReference type="HAMAP" id="MF_00834">
    <property type="entry name" value="BioA"/>
    <property type="match status" value="1"/>
</dbReference>
<evidence type="ECO:0000256" key="4">
    <source>
        <dbReference type="ARBA" id="ARBA00022679"/>
    </source>
</evidence>
<evidence type="ECO:0000256" key="5">
    <source>
        <dbReference type="ARBA" id="ARBA00022691"/>
    </source>
</evidence>
<dbReference type="PANTHER" id="PTHR42684">
    <property type="entry name" value="ADENOSYLMETHIONINE-8-AMINO-7-OXONONANOATE AMINOTRANSFERASE"/>
    <property type="match status" value="1"/>
</dbReference>
<comment type="subunit">
    <text evidence="9">Homodimer.</text>
</comment>